<keyword evidence="2" id="KW-1185">Reference proteome</keyword>
<dbReference type="InterPro" id="IPR006356">
    <property type="entry name" value="HAD-SF_hydro_IIA_hyp3"/>
</dbReference>
<keyword evidence="1" id="KW-0378">Hydrolase</keyword>
<protein>
    <submittedName>
        <fullName evidence="1">TIGR01459 family HAD-type hydrolase</fullName>
    </submittedName>
</protein>
<accession>A0A433XAS5</accession>
<gene>
    <name evidence="1" type="ORF">EMQ25_10075</name>
</gene>
<evidence type="ECO:0000313" key="2">
    <source>
        <dbReference type="Proteomes" id="UP000281547"/>
    </source>
</evidence>
<dbReference type="SUPFAM" id="SSF56784">
    <property type="entry name" value="HAD-like"/>
    <property type="match status" value="1"/>
</dbReference>
<sequence>MMDIPVNSSAPLGALTGLSALAPRYTTLFCDVWGVVHNGIAAHPTACAALVRFREAGGTVIFVTNSPRPSGPILAMLDRLGVPRGAFDALVSSGDATRAMIGEYRGRVIHHIGPPSEDDALYEGLGVIRGPAETAETLVVTDLDTDDDTPEMYEERIALWRARDLPMIAANPDKFVEIGDQLIYCGGALADLYAERGGRVRMAGKPYAPIYEEALKLATRARGAEPARAEILAVGDSVRTDATGAAGFGIDFLFIAGSIHAEELDAFGALDPAGVGALVAPSGANMVGYMARLGW</sequence>
<dbReference type="GO" id="GO:0016791">
    <property type="term" value="F:phosphatase activity"/>
    <property type="evidence" value="ECO:0007669"/>
    <property type="project" value="TreeGrafter"/>
</dbReference>
<dbReference type="PANTHER" id="PTHR19288:SF90">
    <property type="entry name" value="OS08G0542600 PROTEIN"/>
    <property type="match status" value="1"/>
</dbReference>
<dbReference type="InterPro" id="IPR023214">
    <property type="entry name" value="HAD_sf"/>
</dbReference>
<proteinExistence type="predicted"/>
<dbReference type="GO" id="GO:0005737">
    <property type="term" value="C:cytoplasm"/>
    <property type="evidence" value="ECO:0007669"/>
    <property type="project" value="TreeGrafter"/>
</dbReference>
<dbReference type="Pfam" id="PF13242">
    <property type="entry name" value="Hydrolase_like"/>
    <property type="match status" value="1"/>
</dbReference>
<evidence type="ECO:0000313" key="1">
    <source>
        <dbReference type="EMBL" id="RUT31201.1"/>
    </source>
</evidence>
<dbReference type="InterPro" id="IPR006357">
    <property type="entry name" value="HAD-SF_hydro_IIA"/>
</dbReference>
<dbReference type="InterPro" id="IPR036412">
    <property type="entry name" value="HAD-like_sf"/>
</dbReference>
<comment type="caution">
    <text evidence="1">The sequence shown here is derived from an EMBL/GenBank/DDBJ whole genome shotgun (WGS) entry which is preliminary data.</text>
</comment>
<name>A0A433XAS5_9HYPH</name>
<dbReference type="EMBL" id="RZNJ01000003">
    <property type="protein sequence ID" value="RUT31201.1"/>
    <property type="molecule type" value="Genomic_DNA"/>
</dbReference>
<dbReference type="AlphaFoldDB" id="A0A433XAS5"/>
<dbReference type="PANTHER" id="PTHR19288">
    <property type="entry name" value="4-NITROPHENYLPHOSPHATASE-RELATED"/>
    <property type="match status" value="1"/>
</dbReference>
<dbReference type="NCBIfam" id="TIGR01459">
    <property type="entry name" value="HAD-SF-IIA-hyp4"/>
    <property type="match status" value="1"/>
</dbReference>
<dbReference type="Pfam" id="PF13344">
    <property type="entry name" value="Hydrolase_6"/>
    <property type="match status" value="1"/>
</dbReference>
<organism evidence="1 2">
    <name type="scientific">Arsenicitalea aurantiaca</name>
    <dbReference type="NCBI Taxonomy" id="1783274"/>
    <lineage>
        <taxon>Bacteria</taxon>
        <taxon>Pseudomonadati</taxon>
        <taxon>Pseudomonadota</taxon>
        <taxon>Alphaproteobacteria</taxon>
        <taxon>Hyphomicrobiales</taxon>
        <taxon>Devosiaceae</taxon>
        <taxon>Arsenicitalea</taxon>
    </lineage>
</organism>
<dbReference type="Proteomes" id="UP000281547">
    <property type="component" value="Unassembled WGS sequence"/>
</dbReference>
<reference evidence="1 2" key="1">
    <citation type="journal article" date="2016" name="Int. J. Syst. Evol. Microbiol.">
        <title>Arsenicitalea aurantiaca gen. nov., sp. nov., a new member of the family Hyphomicrobiaceae, isolated from high-arsenic sediment.</title>
        <authorList>
            <person name="Mu Y."/>
            <person name="Zhou L."/>
            <person name="Zeng X.C."/>
            <person name="Liu L."/>
            <person name="Pan Y."/>
            <person name="Chen X."/>
            <person name="Wang J."/>
            <person name="Li S."/>
            <person name="Li W.J."/>
            <person name="Wang Y."/>
        </authorList>
    </citation>
    <scope>NUCLEOTIDE SEQUENCE [LARGE SCALE GENOMIC DNA]</scope>
    <source>
        <strain evidence="1 2">42-50</strain>
    </source>
</reference>
<dbReference type="Gene3D" id="3.40.50.1000">
    <property type="entry name" value="HAD superfamily/HAD-like"/>
    <property type="match status" value="2"/>
</dbReference>